<accession>A0A3B8E0E4</accession>
<gene>
    <name evidence="1" type="ORF">CPT_Stubb_084</name>
</gene>
<protein>
    <submittedName>
        <fullName evidence="1">Uncharacterized protein</fullName>
    </submittedName>
</protein>
<keyword evidence="2" id="KW-1185">Reference proteome</keyword>
<reference evidence="2" key="1">
    <citation type="submission" date="2018-09" db="EMBL/GenBank/DDBJ databases">
        <title>Complete genome of Proteus mirabilis phage Stubb.</title>
        <authorList>
            <person name="Bourgeois T.A."/>
            <person name="Lessor L."/>
            <person name="O'Leary C.J."/>
            <person name="Liu M."/>
        </authorList>
    </citation>
    <scope>NUCLEOTIDE SEQUENCE [LARGE SCALE GENOMIC DNA]</scope>
</reference>
<evidence type="ECO:0000313" key="2">
    <source>
        <dbReference type="Proteomes" id="UP000269143"/>
    </source>
</evidence>
<evidence type="ECO:0000313" key="1">
    <source>
        <dbReference type="EMBL" id="AYJ73209.1"/>
    </source>
</evidence>
<name>A0A3B8E0E4_9CAUD</name>
<organism evidence="1 2">
    <name type="scientific">Proteus phage Stubb</name>
    <dbReference type="NCBI Taxonomy" id="2315597"/>
    <lineage>
        <taxon>Viruses</taxon>
        <taxon>Duplodnaviria</taxon>
        <taxon>Heunggongvirae</taxon>
        <taxon>Uroviricota</taxon>
        <taxon>Caudoviricetes</taxon>
        <taxon>Demerecviridae</taxon>
        <taxon>Novosibvirus</taxon>
        <taxon>Novosibvirus stubb</taxon>
    </lineage>
</organism>
<sequence>MRGDKPNLYAILGRQTLRENHFPSTHTFRVTFFLAASSSVYTHTLIN</sequence>
<dbReference type="Proteomes" id="UP000269143">
    <property type="component" value="Segment"/>
</dbReference>
<dbReference type="EMBL" id="MH830339">
    <property type="protein sequence ID" value="AYJ73209.1"/>
    <property type="molecule type" value="Genomic_DNA"/>
</dbReference>
<proteinExistence type="predicted"/>